<name>A0ABW4JAX4_9BACL</name>
<evidence type="ECO:0000313" key="2">
    <source>
        <dbReference type="Proteomes" id="UP001597079"/>
    </source>
</evidence>
<organism evidence="1 2">
    <name type="scientific">Alicyclobacillus fodiniaquatilis</name>
    <dbReference type="NCBI Taxonomy" id="1661150"/>
    <lineage>
        <taxon>Bacteria</taxon>
        <taxon>Bacillati</taxon>
        <taxon>Bacillota</taxon>
        <taxon>Bacilli</taxon>
        <taxon>Bacillales</taxon>
        <taxon>Alicyclobacillaceae</taxon>
        <taxon>Alicyclobacillus</taxon>
    </lineage>
</organism>
<accession>A0ABW4JAX4</accession>
<dbReference type="Proteomes" id="UP001597079">
    <property type="component" value="Unassembled WGS sequence"/>
</dbReference>
<sequence length="51" mass="5757">MMMMFKLAAKMHQLQQQGLSQREAATKLGLITPHGGLERIGRVKHRKSPSQ</sequence>
<proteinExistence type="predicted"/>
<reference evidence="2" key="1">
    <citation type="journal article" date="2019" name="Int. J. Syst. Evol. Microbiol.">
        <title>The Global Catalogue of Microorganisms (GCM) 10K type strain sequencing project: providing services to taxonomists for standard genome sequencing and annotation.</title>
        <authorList>
            <consortium name="The Broad Institute Genomics Platform"/>
            <consortium name="The Broad Institute Genome Sequencing Center for Infectious Disease"/>
            <person name="Wu L."/>
            <person name="Ma J."/>
        </authorList>
    </citation>
    <scope>NUCLEOTIDE SEQUENCE [LARGE SCALE GENOMIC DNA]</scope>
    <source>
        <strain evidence="2">CGMCC 1.12286</strain>
    </source>
</reference>
<comment type="caution">
    <text evidence="1">The sequence shown here is derived from an EMBL/GenBank/DDBJ whole genome shotgun (WGS) entry which is preliminary data.</text>
</comment>
<gene>
    <name evidence="1" type="ORF">ACFSB2_00600</name>
</gene>
<dbReference type="EMBL" id="JBHUCX010000002">
    <property type="protein sequence ID" value="MFD1673219.1"/>
    <property type="molecule type" value="Genomic_DNA"/>
</dbReference>
<keyword evidence="2" id="KW-1185">Reference proteome</keyword>
<protein>
    <submittedName>
        <fullName evidence="1">Uncharacterized protein</fullName>
    </submittedName>
</protein>
<evidence type="ECO:0000313" key="1">
    <source>
        <dbReference type="EMBL" id="MFD1673219.1"/>
    </source>
</evidence>